<evidence type="ECO:0000256" key="7">
    <source>
        <dbReference type="ARBA" id="ARBA00022840"/>
    </source>
</evidence>
<evidence type="ECO:0000259" key="9">
    <source>
        <dbReference type="Pfam" id="PF01259"/>
    </source>
</evidence>
<dbReference type="Gene3D" id="3.30.200.20">
    <property type="entry name" value="Phosphorylase Kinase, domain 1"/>
    <property type="match status" value="1"/>
</dbReference>
<dbReference type="RefSeq" id="WP_187818861.1">
    <property type="nucleotide sequence ID" value="NZ_JACTVJ010000026.1"/>
</dbReference>
<evidence type="ECO:0000313" key="10">
    <source>
        <dbReference type="EMBL" id="MBC9718428.1"/>
    </source>
</evidence>
<proteinExistence type="inferred from homology"/>
<evidence type="ECO:0000256" key="6">
    <source>
        <dbReference type="ARBA" id="ARBA00022755"/>
    </source>
</evidence>
<evidence type="ECO:0000313" key="11">
    <source>
        <dbReference type="Proteomes" id="UP000642284"/>
    </source>
</evidence>
<evidence type="ECO:0000256" key="2">
    <source>
        <dbReference type="ARBA" id="ARBA00010190"/>
    </source>
</evidence>
<protein>
    <recommendedName>
        <fullName evidence="3">phosphoribosylaminoimidazolesuccinocarboxamide synthase</fullName>
        <ecNumber evidence="3">6.3.2.6</ecNumber>
    </recommendedName>
</protein>
<accession>A0ABR7SSQ5</accession>
<evidence type="ECO:0000256" key="3">
    <source>
        <dbReference type="ARBA" id="ARBA00012217"/>
    </source>
</evidence>
<dbReference type="PANTHER" id="PTHR43700:SF1">
    <property type="entry name" value="PHOSPHORIBOSYLAMINOIMIDAZOLE-SUCCINOCARBOXAMIDE SYNTHASE"/>
    <property type="match status" value="1"/>
</dbReference>
<comment type="catalytic activity">
    <reaction evidence="8">
        <text>5-amino-1-(5-phospho-D-ribosyl)imidazole-4-carboxylate + L-aspartate + ATP = (2S)-2-[5-amino-1-(5-phospho-beta-D-ribosyl)imidazole-4-carboxamido]succinate + ADP + phosphate + 2 H(+)</text>
        <dbReference type="Rhea" id="RHEA:22628"/>
        <dbReference type="ChEBI" id="CHEBI:15378"/>
        <dbReference type="ChEBI" id="CHEBI:29991"/>
        <dbReference type="ChEBI" id="CHEBI:30616"/>
        <dbReference type="ChEBI" id="CHEBI:43474"/>
        <dbReference type="ChEBI" id="CHEBI:58443"/>
        <dbReference type="ChEBI" id="CHEBI:77657"/>
        <dbReference type="ChEBI" id="CHEBI:456216"/>
        <dbReference type="EC" id="6.3.2.6"/>
    </reaction>
</comment>
<dbReference type="EMBL" id="JACTVJ010000026">
    <property type="protein sequence ID" value="MBC9718428.1"/>
    <property type="molecule type" value="Genomic_DNA"/>
</dbReference>
<keyword evidence="5" id="KW-0547">Nucleotide-binding</keyword>
<comment type="caution">
    <text evidence="10">The sequence shown here is derived from an EMBL/GenBank/DDBJ whole genome shotgun (WGS) entry which is preliminary data.</text>
</comment>
<gene>
    <name evidence="10" type="ORF">H9Y04_38485</name>
</gene>
<organism evidence="10 11">
    <name type="scientific">Streptomyces polyasparticus</name>
    <dbReference type="NCBI Taxonomy" id="2767826"/>
    <lineage>
        <taxon>Bacteria</taxon>
        <taxon>Bacillati</taxon>
        <taxon>Actinomycetota</taxon>
        <taxon>Actinomycetes</taxon>
        <taxon>Kitasatosporales</taxon>
        <taxon>Streptomycetaceae</taxon>
        <taxon>Streptomyces</taxon>
    </lineage>
</organism>
<feature type="domain" description="SAICAR synthetase/ADE2 N-terminal" evidence="9">
    <location>
        <begin position="22"/>
        <end position="251"/>
    </location>
</feature>
<dbReference type="Pfam" id="PF01259">
    <property type="entry name" value="SAICAR_synt"/>
    <property type="match status" value="1"/>
</dbReference>
<evidence type="ECO:0000256" key="8">
    <source>
        <dbReference type="ARBA" id="ARBA00048475"/>
    </source>
</evidence>
<keyword evidence="7" id="KW-0067">ATP-binding</keyword>
<evidence type="ECO:0000256" key="1">
    <source>
        <dbReference type="ARBA" id="ARBA00004672"/>
    </source>
</evidence>
<name>A0ABR7SSQ5_9ACTN</name>
<comment type="similarity">
    <text evidence="2">Belongs to the SAICAR synthetase family.</text>
</comment>
<keyword evidence="6" id="KW-0658">Purine biosynthesis</keyword>
<dbReference type="SUPFAM" id="SSF56104">
    <property type="entry name" value="SAICAR synthase-like"/>
    <property type="match status" value="1"/>
</dbReference>
<dbReference type="EC" id="6.3.2.6" evidence="3"/>
<evidence type="ECO:0000256" key="5">
    <source>
        <dbReference type="ARBA" id="ARBA00022741"/>
    </source>
</evidence>
<keyword evidence="11" id="KW-1185">Reference proteome</keyword>
<dbReference type="Proteomes" id="UP000642284">
    <property type="component" value="Unassembled WGS sequence"/>
</dbReference>
<evidence type="ECO:0000256" key="4">
    <source>
        <dbReference type="ARBA" id="ARBA00022598"/>
    </source>
</evidence>
<dbReference type="PANTHER" id="PTHR43700">
    <property type="entry name" value="PHOSPHORIBOSYLAMINOIMIDAZOLE-SUCCINOCARBOXAMIDE SYNTHASE"/>
    <property type="match status" value="1"/>
</dbReference>
<keyword evidence="4" id="KW-0436">Ligase</keyword>
<comment type="pathway">
    <text evidence="1">Purine metabolism; IMP biosynthesis via de novo pathway; 5-amino-1-(5-phospho-D-ribosyl)imidazole-4-carboxamide from 5-amino-1-(5-phospho-D-ribosyl)imidazole-4-carboxylate: step 1/2.</text>
</comment>
<dbReference type="InterPro" id="IPR028923">
    <property type="entry name" value="SAICAR_synt/ADE2_N"/>
</dbReference>
<reference evidence="10 11" key="1">
    <citation type="submission" date="2020-08" db="EMBL/GenBank/DDBJ databases">
        <title>Genemic of Streptomyces polyaspartic.</title>
        <authorList>
            <person name="Liu W."/>
        </authorList>
    </citation>
    <scope>NUCLEOTIDE SEQUENCE [LARGE SCALE GENOMIC DNA]</scope>
    <source>
        <strain evidence="10 11">TRM66268-LWL</strain>
    </source>
</reference>
<dbReference type="Gene3D" id="3.30.470.20">
    <property type="entry name" value="ATP-grasp fold, B domain"/>
    <property type="match status" value="1"/>
</dbReference>
<sequence length="319" mass="35396">MPVLHSTKNLEVVVPPTATTEGVGIFEYTDTYSVFRFGPMPDTIPGKGEAVCRMAAFTFAMLEAAGVRTHFRRYIAPNRIEFSLARVPDPADPPPAGAESYLVPVQVLFRNEVPQGSSVHRRLADGTMVPADVGLRHIPAVGEILPRPILEYATMLGDTNEIIGVDEAQRLSGLTNHLFREMRDTAITVNKLLTAHANERGLRHCDGKAEFVVSRGKLMVADSPGTPDESRLLFDGVHCGKQVLRNWYVNNGLEVPVTRWIAAGVPRHHWPEPARLPPHFVPVMSDLYRSLSETWTGERRWNVPDLRSATRAVAELIDQ</sequence>